<dbReference type="AlphaFoldDB" id="A0A5J4ZWM4"/>
<dbReference type="Gene3D" id="1.10.630.10">
    <property type="entry name" value="Cytochrome P450"/>
    <property type="match status" value="1"/>
</dbReference>
<dbReference type="OrthoDB" id="1470350at2759"/>
<protein>
    <submittedName>
        <fullName evidence="12">Uncharacterized protein</fullName>
    </submittedName>
</protein>
<dbReference type="PROSITE" id="PS00086">
    <property type="entry name" value="CYTOCHROME_P450"/>
    <property type="match status" value="1"/>
</dbReference>
<keyword evidence="11" id="KW-0503">Monooxygenase</keyword>
<name>A0A5J4ZWM4_9ASTE</name>
<evidence type="ECO:0000256" key="7">
    <source>
        <dbReference type="ARBA" id="ARBA00023002"/>
    </source>
</evidence>
<evidence type="ECO:0000256" key="9">
    <source>
        <dbReference type="ARBA" id="ARBA00023136"/>
    </source>
</evidence>
<evidence type="ECO:0000256" key="5">
    <source>
        <dbReference type="ARBA" id="ARBA00022723"/>
    </source>
</evidence>
<evidence type="ECO:0000313" key="13">
    <source>
        <dbReference type="Proteomes" id="UP000325577"/>
    </source>
</evidence>
<evidence type="ECO:0000256" key="4">
    <source>
        <dbReference type="ARBA" id="ARBA00022692"/>
    </source>
</evidence>
<dbReference type="InterPro" id="IPR001128">
    <property type="entry name" value="Cyt_P450"/>
</dbReference>
<dbReference type="GO" id="GO:0051777">
    <property type="term" value="F:ent-kaurenoic acid monooxygenase activity"/>
    <property type="evidence" value="ECO:0007669"/>
    <property type="project" value="TreeGrafter"/>
</dbReference>
<evidence type="ECO:0000256" key="2">
    <source>
        <dbReference type="ARBA" id="ARBA00004167"/>
    </source>
</evidence>
<dbReference type="GO" id="GO:0010268">
    <property type="term" value="P:brassinosteroid homeostasis"/>
    <property type="evidence" value="ECO:0007669"/>
    <property type="project" value="TreeGrafter"/>
</dbReference>
<evidence type="ECO:0000256" key="11">
    <source>
        <dbReference type="RuleBase" id="RU000461"/>
    </source>
</evidence>
<dbReference type="InterPro" id="IPR036396">
    <property type="entry name" value="Cyt_P450_sf"/>
</dbReference>
<dbReference type="PANTHER" id="PTHR24286:SF199">
    <property type="entry name" value="CYTOCHROME P450 88D6"/>
    <property type="match status" value="1"/>
</dbReference>
<comment type="cofactor">
    <cofactor evidence="1 10">
        <name>heme</name>
        <dbReference type="ChEBI" id="CHEBI:30413"/>
    </cofactor>
</comment>
<keyword evidence="3 10" id="KW-0349">Heme</keyword>
<organism evidence="12 13">
    <name type="scientific">Nyssa sinensis</name>
    <dbReference type="NCBI Taxonomy" id="561372"/>
    <lineage>
        <taxon>Eukaryota</taxon>
        <taxon>Viridiplantae</taxon>
        <taxon>Streptophyta</taxon>
        <taxon>Embryophyta</taxon>
        <taxon>Tracheophyta</taxon>
        <taxon>Spermatophyta</taxon>
        <taxon>Magnoliopsida</taxon>
        <taxon>eudicotyledons</taxon>
        <taxon>Gunneridae</taxon>
        <taxon>Pentapetalae</taxon>
        <taxon>asterids</taxon>
        <taxon>Cornales</taxon>
        <taxon>Nyssaceae</taxon>
        <taxon>Nyssa</taxon>
    </lineage>
</organism>
<dbReference type="PRINTS" id="PR00463">
    <property type="entry name" value="EP450I"/>
</dbReference>
<keyword evidence="6" id="KW-1133">Transmembrane helix</keyword>
<evidence type="ECO:0000256" key="1">
    <source>
        <dbReference type="ARBA" id="ARBA00001971"/>
    </source>
</evidence>
<keyword evidence="7 11" id="KW-0560">Oxidoreductase</keyword>
<evidence type="ECO:0000256" key="8">
    <source>
        <dbReference type="ARBA" id="ARBA00023004"/>
    </source>
</evidence>
<keyword evidence="4" id="KW-0812">Transmembrane</keyword>
<dbReference type="GO" id="GO:0016125">
    <property type="term" value="P:sterol metabolic process"/>
    <property type="evidence" value="ECO:0007669"/>
    <property type="project" value="TreeGrafter"/>
</dbReference>
<comment type="subcellular location">
    <subcellularLocation>
        <location evidence="2">Membrane</location>
        <topology evidence="2">Single-pass membrane protein</topology>
    </subcellularLocation>
</comment>
<comment type="similarity">
    <text evidence="11">Belongs to the cytochrome P450 family.</text>
</comment>
<feature type="binding site" description="axial binding residue" evidence="10">
    <location>
        <position position="169"/>
    </location>
    <ligand>
        <name>heme</name>
        <dbReference type="ChEBI" id="CHEBI:30413"/>
    </ligand>
    <ligandPart>
        <name>Fe</name>
        <dbReference type="ChEBI" id="CHEBI:18248"/>
    </ligandPart>
</feature>
<dbReference type="Pfam" id="PF00067">
    <property type="entry name" value="p450"/>
    <property type="match status" value="1"/>
</dbReference>
<dbReference type="GO" id="GO:0016020">
    <property type="term" value="C:membrane"/>
    <property type="evidence" value="ECO:0007669"/>
    <property type="project" value="UniProtKB-SubCell"/>
</dbReference>
<dbReference type="InterPro" id="IPR017972">
    <property type="entry name" value="Cyt_P450_CS"/>
</dbReference>
<dbReference type="EMBL" id="CM018048">
    <property type="protein sequence ID" value="KAA8522078.1"/>
    <property type="molecule type" value="Genomic_DNA"/>
</dbReference>
<reference evidence="12 13" key="1">
    <citation type="submission" date="2019-09" db="EMBL/GenBank/DDBJ databases">
        <title>A chromosome-level genome assembly of the Chinese tupelo Nyssa sinensis.</title>
        <authorList>
            <person name="Yang X."/>
            <person name="Kang M."/>
            <person name="Yang Y."/>
            <person name="Xiong H."/>
            <person name="Wang M."/>
            <person name="Zhang Z."/>
            <person name="Wang Z."/>
            <person name="Wu H."/>
            <person name="Ma T."/>
            <person name="Liu J."/>
            <person name="Xi Z."/>
        </authorList>
    </citation>
    <scope>NUCLEOTIDE SEQUENCE [LARGE SCALE GENOMIC DNA]</scope>
    <source>
        <strain evidence="12">J267</strain>
        <tissue evidence="12">Leaf</tissue>
    </source>
</reference>
<keyword evidence="8 10" id="KW-0408">Iron</keyword>
<sequence>MMDLLMEVQDEDGRKLSDEEIIDLIIIYLLAGHESSAHATTWAVIFLQEHPQIFQKAKEEQEEIIRRRPATETGLTLKEIKQMQDLSKVIDETLRVACLGFALFREAKTDVNINGYTIPKGWKVLPWIRSIHLDPEIYPNPKEFNPSRWDDRTVQPGSYIPFGTGSRLCPGRDLAKLEVSIFLHYFLLNYKLERLNPGCSVRYLPLTRPADNCLARIKRVSPTFT</sequence>
<dbReference type="GO" id="GO:0016132">
    <property type="term" value="P:brassinosteroid biosynthetic process"/>
    <property type="evidence" value="ECO:0007669"/>
    <property type="project" value="TreeGrafter"/>
</dbReference>
<dbReference type="PRINTS" id="PR00385">
    <property type="entry name" value="P450"/>
</dbReference>
<dbReference type="GO" id="GO:0020037">
    <property type="term" value="F:heme binding"/>
    <property type="evidence" value="ECO:0007669"/>
    <property type="project" value="InterPro"/>
</dbReference>
<evidence type="ECO:0000256" key="10">
    <source>
        <dbReference type="PIRSR" id="PIRSR602401-1"/>
    </source>
</evidence>
<keyword evidence="9" id="KW-0472">Membrane</keyword>
<accession>A0A5J4ZWM4</accession>
<gene>
    <name evidence="12" type="ORF">F0562_012608</name>
</gene>
<proteinExistence type="inferred from homology"/>
<evidence type="ECO:0000256" key="3">
    <source>
        <dbReference type="ARBA" id="ARBA00022617"/>
    </source>
</evidence>
<evidence type="ECO:0000313" key="12">
    <source>
        <dbReference type="EMBL" id="KAA8522078.1"/>
    </source>
</evidence>
<dbReference type="Proteomes" id="UP000325577">
    <property type="component" value="Linkage Group LG5"/>
</dbReference>
<dbReference type="GO" id="GO:0005506">
    <property type="term" value="F:iron ion binding"/>
    <property type="evidence" value="ECO:0007669"/>
    <property type="project" value="InterPro"/>
</dbReference>
<dbReference type="InterPro" id="IPR002401">
    <property type="entry name" value="Cyt_P450_E_grp-I"/>
</dbReference>
<dbReference type="GO" id="GO:0005783">
    <property type="term" value="C:endoplasmic reticulum"/>
    <property type="evidence" value="ECO:0007669"/>
    <property type="project" value="TreeGrafter"/>
</dbReference>
<dbReference type="SUPFAM" id="SSF48264">
    <property type="entry name" value="Cytochrome P450"/>
    <property type="match status" value="1"/>
</dbReference>
<dbReference type="PANTHER" id="PTHR24286">
    <property type="entry name" value="CYTOCHROME P450 26"/>
    <property type="match status" value="1"/>
</dbReference>
<keyword evidence="13" id="KW-1185">Reference proteome</keyword>
<evidence type="ECO:0000256" key="6">
    <source>
        <dbReference type="ARBA" id="ARBA00022989"/>
    </source>
</evidence>
<keyword evidence="5 10" id="KW-0479">Metal-binding</keyword>